<dbReference type="PANTHER" id="PTHR39430:SF1">
    <property type="entry name" value="PROTEASE"/>
    <property type="match status" value="1"/>
</dbReference>
<feature type="transmembrane region" description="Helical" evidence="1">
    <location>
        <begin position="130"/>
        <end position="150"/>
    </location>
</feature>
<dbReference type="RefSeq" id="WP_183977402.1">
    <property type="nucleotide sequence ID" value="NZ_JACIBY010000011.1"/>
</dbReference>
<evidence type="ECO:0000259" key="2">
    <source>
        <dbReference type="Pfam" id="PF02517"/>
    </source>
</evidence>
<name>A0A7W5ZRU5_9BACT</name>
<keyword evidence="4" id="KW-1185">Reference proteome</keyword>
<organism evidence="3 4">
    <name type="scientific">Runella defluvii</name>
    <dbReference type="NCBI Taxonomy" id="370973"/>
    <lineage>
        <taxon>Bacteria</taxon>
        <taxon>Pseudomonadati</taxon>
        <taxon>Bacteroidota</taxon>
        <taxon>Cytophagia</taxon>
        <taxon>Cytophagales</taxon>
        <taxon>Spirosomataceae</taxon>
        <taxon>Runella</taxon>
    </lineage>
</organism>
<dbReference type="InterPro" id="IPR003675">
    <property type="entry name" value="Rce1/LyrA-like_dom"/>
</dbReference>
<reference evidence="3 4" key="1">
    <citation type="submission" date="2020-08" db="EMBL/GenBank/DDBJ databases">
        <title>Genomic Encyclopedia of Type Strains, Phase IV (KMG-IV): sequencing the most valuable type-strain genomes for metagenomic binning, comparative biology and taxonomic classification.</title>
        <authorList>
            <person name="Goeker M."/>
        </authorList>
    </citation>
    <scope>NUCLEOTIDE SEQUENCE [LARGE SCALE GENOMIC DNA]</scope>
    <source>
        <strain evidence="3 4">DSM 17976</strain>
    </source>
</reference>
<dbReference type="EMBL" id="JACIBY010000011">
    <property type="protein sequence ID" value="MBB3840432.1"/>
    <property type="molecule type" value="Genomic_DNA"/>
</dbReference>
<feature type="transmembrane region" description="Helical" evidence="1">
    <location>
        <begin position="195"/>
        <end position="219"/>
    </location>
</feature>
<feature type="transmembrane region" description="Helical" evidence="1">
    <location>
        <begin position="102"/>
        <end position="124"/>
    </location>
</feature>
<protein>
    <recommendedName>
        <fullName evidence="2">CAAX prenyl protease 2/Lysostaphin resistance protein A-like domain-containing protein</fullName>
    </recommendedName>
</protein>
<keyword evidence="1" id="KW-1133">Transmembrane helix</keyword>
<evidence type="ECO:0000313" key="4">
    <source>
        <dbReference type="Proteomes" id="UP000541352"/>
    </source>
</evidence>
<gene>
    <name evidence="3" type="ORF">FHS57_004452</name>
</gene>
<accession>A0A7W5ZRU5</accession>
<dbReference type="GO" id="GO:0080120">
    <property type="term" value="P:CAAX-box protein maturation"/>
    <property type="evidence" value="ECO:0007669"/>
    <property type="project" value="UniProtKB-ARBA"/>
</dbReference>
<dbReference type="AlphaFoldDB" id="A0A7W5ZRU5"/>
<sequence length="284" mass="31662">MLPLQPNSFIDASKQGDNRLGLYVAVFLLVVIANVVGSIPGAWAMVELRSNEQPLPIYLVMALVFLSFVVALGTLWFCVQYIHKRSPFTMIVPSGQVNWKRVAASGGLWLGCSVAVELVTYLLFPDKYRLSLNWSEFLPSLIVGLLFIPFQTSFEELFFRGYLMQGIGSWNFWVGVTIPAILFGLAHSFNDEVEAAGSLGIAMIYYIGVGVFFGLLTVYDRSLELPLGVHAANNLYAFLVVGYPSSSIPTATIWMMNELNFPLMIGQWLLTLGLYLLLRKRLVK</sequence>
<comment type="caution">
    <text evidence="3">The sequence shown here is derived from an EMBL/GenBank/DDBJ whole genome shotgun (WGS) entry which is preliminary data.</text>
</comment>
<dbReference type="GO" id="GO:0004175">
    <property type="term" value="F:endopeptidase activity"/>
    <property type="evidence" value="ECO:0007669"/>
    <property type="project" value="UniProtKB-ARBA"/>
</dbReference>
<proteinExistence type="predicted"/>
<dbReference type="PANTHER" id="PTHR39430">
    <property type="entry name" value="MEMBRANE-ASSOCIATED PROTEASE-RELATED"/>
    <property type="match status" value="1"/>
</dbReference>
<feature type="transmembrane region" description="Helical" evidence="1">
    <location>
        <begin position="57"/>
        <end position="82"/>
    </location>
</feature>
<feature type="transmembrane region" description="Helical" evidence="1">
    <location>
        <begin position="170"/>
        <end position="189"/>
    </location>
</feature>
<keyword evidence="1" id="KW-0472">Membrane</keyword>
<dbReference type="Proteomes" id="UP000541352">
    <property type="component" value="Unassembled WGS sequence"/>
</dbReference>
<keyword evidence="1" id="KW-0812">Transmembrane</keyword>
<evidence type="ECO:0000256" key="1">
    <source>
        <dbReference type="SAM" id="Phobius"/>
    </source>
</evidence>
<evidence type="ECO:0000313" key="3">
    <source>
        <dbReference type="EMBL" id="MBB3840432.1"/>
    </source>
</evidence>
<feature type="transmembrane region" description="Helical" evidence="1">
    <location>
        <begin position="261"/>
        <end position="278"/>
    </location>
</feature>
<dbReference type="Pfam" id="PF02517">
    <property type="entry name" value="Rce1-like"/>
    <property type="match status" value="1"/>
</dbReference>
<feature type="domain" description="CAAX prenyl protease 2/Lysostaphin resistance protein A-like" evidence="2">
    <location>
        <begin position="139"/>
        <end position="235"/>
    </location>
</feature>
<feature type="transmembrane region" description="Helical" evidence="1">
    <location>
        <begin position="231"/>
        <end position="255"/>
    </location>
</feature>
<feature type="transmembrane region" description="Helical" evidence="1">
    <location>
        <begin position="20"/>
        <end position="45"/>
    </location>
</feature>